<accession>A0AAE1NRQ9</accession>
<evidence type="ECO:0000256" key="2">
    <source>
        <dbReference type="PROSITE-ProRule" id="PRU00059"/>
    </source>
</evidence>
<evidence type="ECO:0000256" key="1">
    <source>
        <dbReference type="ARBA" id="ARBA00023157"/>
    </source>
</evidence>
<dbReference type="PANTHER" id="PTHR33236:SF5">
    <property type="entry name" value="CUB DOMAIN-CONTAINING PROTEIN"/>
    <property type="match status" value="1"/>
</dbReference>
<keyword evidence="1" id="KW-1015">Disulfide bond</keyword>
<dbReference type="AlphaFoldDB" id="A0AAE1NRQ9"/>
<dbReference type="EMBL" id="JAWZYT010004269">
    <property type="protein sequence ID" value="KAK4294518.1"/>
    <property type="molecule type" value="Genomic_DNA"/>
</dbReference>
<keyword evidence="5" id="KW-1185">Reference proteome</keyword>
<proteinExistence type="predicted"/>
<sequence>MSCVLESSLAIPPPRHHLTATNPTPGIRDPKFLNLPFLQTFVTVHVEPESCTTTTDGLIGVCSSSLDCSNQGGRSDGTCSNGFGVCCLYEKKCGDTIRTNSTYLVNKEYPDTFNDIDNCQYSIYKVNNEVCQLRLDFETLRLLGPDNTTSCTQDTFSFVGTAGANPTVICGDNTDHHMYLDLGAGNGGARVNIATTTRNFTRSWRIRVTQIPCSSSSRAPPNCLQYHTEYSGTIRSYNYQNTSGLHQLGGQQYTTCIRTREGFCGIKYMSEHFSLTKEGDAQNSPTSGDQDCDEDFVLIPTVDKNGAVTKKDRYCGSGFNELITYSKPFEVRLTTDSVEPSNDQENRGYSLRYTQIPC</sequence>
<organism evidence="4 5">
    <name type="scientific">Petrolisthes manimaculis</name>
    <dbReference type="NCBI Taxonomy" id="1843537"/>
    <lineage>
        <taxon>Eukaryota</taxon>
        <taxon>Metazoa</taxon>
        <taxon>Ecdysozoa</taxon>
        <taxon>Arthropoda</taxon>
        <taxon>Crustacea</taxon>
        <taxon>Multicrustacea</taxon>
        <taxon>Malacostraca</taxon>
        <taxon>Eumalacostraca</taxon>
        <taxon>Eucarida</taxon>
        <taxon>Decapoda</taxon>
        <taxon>Pleocyemata</taxon>
        <taxon>Anomura</taxon>
        <taxon>Galatheoidea</taxon>
        <taxon>Porcellanidae</taxon>
        <taxon>Petrolisthes</taxon>
    </lineage>
</organism>
<reference evidence="4" key="1">
    <citation type="submission" date="2023-11" db="EMBL/GenBank/DDBJ databases">
        <title>Genome assemblies of two species of porcelain crab, Petrolisthes cinctipes and Petrolisthes manimaculis (Anomura: Porcellanidae).</title>
        <authorList>
            <person name="Angst P."/>
        </authorList>
    </citation>
    <scope>NUCLEOTIDE SEQUENCE</scope>
    <source>
        <strain evidence="4">PB745_02</strain>
        <tissue evidence="4">Gill</tissue>
    </source>
</reference>
<dbReference type="SUPFAM" id="SSF49854">
    <property type="entry name" value="Spermadhesin, CUB domain"/>
    <property type="match status" value="2"/>
</dbReference>
<feature type="domain" description="CUB" evidence="3">
    <location>
        <begin position="93"/>
        <end position="211"/>
    </location>
</feature>
<evidence type="ECO:0000313" key="4">
    <source>
        <dbReference type="EMBL" id="KAK4294518.1"/>
    </source>
</evidence>
<protein>
    <recommendedName>
        <fullName evidence="3">CUB domain-containing protein</fullName>
    </recommendedName>
</protein>
<dbReference type="Proteomes" id="UP001292094">
    <property type="component" value="Unassembled WGS sequence"/>
</dbReference>
<gene>
    <name evidence="4" type="ORF">Pmani_032860</name>
</gene>
<name>A0AAE1NRQ9_9EUCA</name>
<dbReference type="InterPro" id="IPR000859">
    <property type="entry name" value="CUB_dom"/>
</dbReference>
<feature type="domain" description="CUB" evidence="3">
    <location>
        <begin position="213"/>
        <end position="356"/>
    </location>
</feature>
<evidence type="ECO:0000313" key="5">
    <source>
        <dbReference type="Proteomes" id="UP001292094"/>
    </source>
</evidence>
<dbReference type="InterPro" id="IPR058698">
    <property type="entry name" value="CUB_metazoa"/>
</dbReference>
<dbReference type="PROSITE" id="PS01180">
    <property type="entry name" value="CUB"/>
    <property type="match status" value="2"/>
</dbReference>
<dbReference type="Pfam" id="PF26080">
    <property type="entry name" value="CUB_animal"/>
    <property type="match status" value="1"/>
</dbReference>
<evidence type="ECO:0000259" key="3">
    <source>
        <dbReference type="PROSITE" id="PS01180"/>
    </source>
</evidence>
<dbReference type="PANTHER" id="PTHR33236">
    <property type="entry name" value="INTRAFLAGELLAR TRANSPORT PROTEIN 122 FAMILY PROTEIN-RELATED"/>
    <property type="match status" value="1"/>
</dbReference>
<dbReference type="Gene3D" id="2.60.120.290">
    <property type="entry name" value="Spermadhesin, CUB domain"/>
    <property type="match status" value="2"/>
</dbReference>
<comment type="caution">
    <text evidence="4">The sequence shown here is derived from an EMBL/GenBank/DDBJ whole genome shotgun (WGS) entry which is preliminary data.</text>
</comment>
<comment type="caution">
    <text evidence="2">Lacks conserved residue(s) required for the propagation of feature annotation.</text>
</comment>
<dbReference type="InterPro" id="IPR035914">
    <property type="entry name" value="Sperma_CUB_dom_sf"/>
</dbReference>